<dbReference type="PANTHER" id="PTHR33103:SF27">
    <property type="entry name" value="OS04G0594700 PROTEIN"/>
    <property type="match status" value="1"/>
</dbReference>
<protein>
    <recommendedName>
        <fullName evidence="3">DUF674 family protein</fullName>
    </recommendedName>
</protein>
<organism evidence="2">
    <name type="scientific">Glycine soja</name>
    <name type="common">Wild soybean</name>
    <dbReference type="NCBI Taxonomy" id="3848"/>
    <lineage>
        <taxon>Eukaryota</taxon>
        <taxon>Viridiplantae</taxon>
        <taxon>Streptophyta</taxon>
        <taxon>Embryophyta</taxon>
        <taxon>Tracheophyta</taxon>
        <taxon>Spermatophyta</taxon>
        <taxon>Magnoliopsida</taxon>
        <taxon>eudicotyledons</taxon>
        <taxon>Gunneridae</taxon>
        <taxon>Pentapetalae</taxon>
        <taxon>rosids</taxon>
        <taxon>fabids</taxon>
        <taxon>Fabales</taxon>
        <taxon>Fabaceae</taxon>
        <taxon>Papilionoideae</taxon>
        <taxon>50 kb inversion clade</taxon>
        <taxon>NPAAA clade</taxon>
        <taxon>indigoferoid/millettioid clade</taxon>
        <taxon>Phaseoleae</taxon>
        <taxon>Glycine</taxon>
        <taxon>Glycine subgen. Soja</taxon>
    </lineage>
</organism>
<keyword evidence="1" id="KW-0812">Transmembrane</keyword>
<dbReference type="InterPro" id="IPR007750">
    <property type="entry name" value="DUF674"/>
</dbReference>
<sequence length="560" mass="62902">MVANSTPLGKQEYTIPLEVLVDKEKNNVVFAVAGKDFVDVLLSFLTLPLGTIAKTVAKESNVQPVKVGSLSSMYESMSHFEEKHLWTKTCKEMLLQPRNSMEDYCQQLKLNFDDTEPKRYYFCENWSECIIKPPLVTTFRNQRCRCGKLMNRVLGSSDELNLENGFVKEIASFIVSDDLYITPNVFGESVNLFQKLGIEDMEAVEERIVDISKKEVVDLLKFSLISRTPLTDLFLRKEQYVDNFNPINQNQFEIGKTPSDKGRQMVVKIQIRKSNGKILFAEAEEEFVDFLFSFLTFPLGGVLHMLEGFSSVSCIDKLYRSMNELSSDRYLTSQGIKEKLANPPCAPQFNLNNQILPIGAESFPFTYSFYGRSFNIVDPKSSAGESSSLLGFVKGPAMYMVTDDLVVTPMSSISAVSYLKRLPVPLSDMEERVITIGVKEGLGILKASLTSTFALTNGLKHFIKTTEENGPITSAWSKFINKVLNFSHNIIVFRLLAVVSRLQSVYAISTISKIATKLEPEPQFKTLVMGATKYTLTYIRAVAFLLLSCFVLGKLLGKTS</sequence>
<feature type="transmembrane region" description="Helical" evidence="1">
    <location>
        <begin position="538"/>
        <end position="557"/>
    </location>
</feature>
<accession>A0A0B2PL76</accession>
<gene>
    <name evidence="2" type="ORF">glysoja_034130</name>
</gene>
<keyword evidence="1" id="KW-0472">Membrane</keyword>
<evidence type="ECO:0008006" key="3">
    <source>
        <dbReference type="Google" id="ProtNLM"/>
    </source>
</evidence>
<keyword evidence="1" id="KW-1133">Transmembrane helix</keyword>
<dbReference type="Proteomes" id="UP000053555">
    <property type="component" value="Unassembled WGS sequence"/>
</dbReference>
<evidence type="ECO:0000313" key="2">
    <source>
        <dbReference type="EMBL" id="KHN08322.1"/>
    </source>
</evidence>
<name>A0A0B2PL76_GLYSO</name>
<dbReference type="AlphaFoldDB" id="A0A0B2PL76"/>
<dbReference type="EMBL" id="KN666121">
    <property type="protein sequence ID" value="KHN08322.1"/>
    <property type="molecule type" value="Genomic_DNA"/>
</dbReference>
<reference evidence="2" key="1">
    <citation type="submission" date="2014-07" db="EMBL/GenBank/DDBJ databases">
        <title>Identification of a novel salt tolerance gene in wild soybean by whole-genome sequencing.</title>
        <authorList>
            <person name="Lam H.-M."/>
            <person name="Qi X."/>
            <person name="Li M.-W."/>
            <person name="Liu X."/>
            <person name="Xie M."/>
            <person name="Ni M."/>
            <person name="Xu X."/>
        </authorList>
    </citation>
    <scope>NUCLEOTIDE SEQUENCE [LARGE SCALE GENOMIC DNA]</scope>
    <source>
        <tissue evidence="2">Root</tissue>
    </source>
</reference>
<evidence type="ECO:0000256" key="1">
    <source>
        <dbReference type="SAM" id="Phobius"/>
    </source>
</evidence>
<dbReference type="PANTHER" id="PTHR33103">
    <property type="entry name" value="OS01G0153900 PROTEIN"/>
    <property type="match status" value="1"/>
</dbReference>
<proteinExistence type="predicted"/>
<dbReference type="Pfam" id="PF05056">
    <property type="entry name" value="DUF674"/>
    <property type="match status" value="1"/>
</dbReference>